<reference evidence="1" key="2">
    <citation type="submission" date="2023-06" db="EMBL/GenBank/DDBJ databases">
        <authorList>
            <person name="Ma L."/>
            <person name="Liu K.-W."/>
            <person name="Li Z."/>
            <person name="Hsiao Y.-Y."/>
            <person name="Qi Y."/>
            <person name="Fu T."/>
            <person name="Tang G."/>
            <person name="Zhang D."/>
            <person name="Sun W.-H."/>
            <person name="Liu D.-K."/>
            <person name="Li Y."/>
            <person name="Chen G.-Z."/>
            <person name="Liu X.-D."/>
            <person name="Liao X.-Y."/>
            <person name="Jiang Y.-T."/>
            <person name="Yu X."/>
            <person name="Hao Y."/>
            <person name="Huang J."/>
            <person name="Zhao X.-W."/>
            <person name="Ke S."/>
            <person name="Chen Y.-Y."/>
            <person name="Wu W.-L."/>
            <person name="Hsu J.-L."/>
            <person name="Lin Y.-F."/>
            <person name="Huang M.-D."/>
            <person name="Li C.-Y."/>
            <person name="Huang L."/>
            <person name="Wang Z.-W."/>
            <person name="Zhao X."/>
            <person name="Zhong W.-Y."/>
            <person name="Peng D.-H."/>
            <person name="Ahmad S."/>
            <person name="Lan S."/>
            <person name="Zhang J.-S."/>
            <person name="Tsai W.-C."/>
            <person name="Van De Peer Y."/>
            <person name="Liu Z.-J."/>
        </authorList>
    </citation>
    <scope>NUCLEOTIDE SEQUENCE</scope>
    <source>
        <strain evidence="1">CP</strain>
        <tissue evidence="1">Leaves</tissue>
    </source>
</reference>
<gene>
    <name evidence="1" type="ORF">QJS10_CPB14g01495</name>
</gene>
<sequence length="196" mass="22170">MHVSFFLELTGIILSRDDDGITAASGNGDHLRFYDVLADHYVRVPDDGKRILDLIVQIWSQSFASHIFVLLFHKWLFEVPIDSSEGLLRYGSALVQGASNVFWIDAQSNTRGFFSLFFYLLEEVALVPSRLDRTPVQARRELYLLLSSRPICYRAYGSATEIKSGASTDTLPIQHENPPRIGVEDDNKYTIEGMPL</sequence>
<dbReference type="EMBL" id="JAUJYO010000014">
    <property type="protein sequence ID" value="KAK1297946.1"/>
    <property type="molecule type" value="Genomic_DNA"/>
</dbReference>
<evidence type="ECO:0000313" key="2">
    <source>
        <dbReference type="Proteomes" id="UP001180020"/>
    </source>
</evidence>
<organism evidence="1 2">
    <name type="scientific">Acorus calamus</name>
    <name type="common">Sweet flag</name>
    <dbReference type="NCBI Taxonomy" id="4465"/>
    <lineage>
        <taxon>Eukaryota</taxon>
        <taxon>Viridiplantae</taxon>
        <taxon>Streptophyta</taxon>
        <taxon>Embryophyta</taxon>
        <taxon>Tracheophyta</taxon>
        <taxon>Spermatophyta</taxon>
        <taxon>Magnoliopsida</taxon>
        <taxon>Liliopsida</taxon>
        <taxon>Acoraceae</taxon>
        <taxon>Acorus</taxon>
    </lineage>
</organism>
<proteinExistence type="predicted"/>
<comment type="caution">
    <text evidence="1">The sequence shown here is derived from an EMBL/GenBank/DDBJ whole genome shotgun (WGS) entry which is preliminary data.</text>
</comment>
<dbReference type="AlphaFoldDB" id="A0AAV9DAI9"/>
<name>A0AAV9DAI9_ACOCL</name>
<protein>
    <submittedName>
        <fullName evidence="1">Uncharacterized protein</fullName>
    </submittedName>
</protein>
<dbReference type="PANTHER" id="PTHR48146">
    <property type="entry name" value="K-STIMULATED PYROPHOSPHATE-ENERGIZED SODIUM PUMP PROTEIN"/>
    <property type="match status" value="1"/>
</dbReference>
<keyword evidence="2" id="KW-1185">Reference proteome</keyword>
<accession>A0AAV9DAI9</accession>
<dbReference type="Proteomes" id="UP001180020">
    <property type="component" value="Unassembled WGS sequence"/>
</dbReference>
<evidence type="ECO:0000313" key="1">
    <source>
        <dbReference type="EMBL" id="KAK1297946.1"/>
    </source>
</evidence>
<reference evidence="1" key="1">
    <citation type="journal article" date="2023" name="Nat. Commun.">
        <title>Diploid and tetraploid genomes of Acorus and the evolution of monocots.</title>
        <authorList>
            <person name="Ma L."/>
            <person name="Liu K.W."/>
            <person name="Li Z."/>
            <person name="Hsiao Y.Y."/>
            <person name="Qi Y."/>
            <person name="Fu T."/>
            <person name="Tang G.D."/>
            <person name="Zhang D."/>
            <person name="Sun W.H."/>
            <person name="Liu D.K."/>
            <person name="Li Y."/>
            <person name="Chen G.Z."/>
            <person name="Liu X.D."/>
            <person name="Liao X.Y."/>
            <person name="Jiang Y.T."/>
            <person name="Yu X."/>
            <person name="Hao Y."/>
            <person name="Huang J."/>
            <person name="Zhao X.W."/>
            <person name="Ke S."/>
            <person name="Chen Y.Y."/>
            <person name="Wu W.L."/>
            <person name="Hsu J.L."/>
            <person name="Lin Y.F."/>
            <person name="Huang M.D."/>
            <person name="Li C.Y."/>
            <person name="Huang L."/>
            <person name="Wang Z.W."/>
            <person name="Zhao X."/>
            <person name="Zhong W.Y."/>
            <person name="Peng D.H."/>
            <person name="Ahmad S."/>
            <person name="Lan S."/>
            <person name="Zhang J.S."/>
            <person name="Tsai W.C."/>
            <person name="Van de Peer Y."/>
            <person name="Liu Z.J."/>
        </authorList>
    </citation>
    <scope>NUCLEOTIDE SEQUENCE</scope>
    <source>
        <strain evidence="1">CP</strain>
    </source>
</reference>
<dbReference type="PANTHER" id="PTHR48146:SF2">
    <property type="entry name" value="K-STIMULATED PYROPHOSPHATE-ENERGIZED SODIUM PUMP PROTEIN"/>
    <property type="match status" value="1"/>
</dbReference>